<dbReference type="AlphaFoldDB" id="A0A6J4PWA5"/>
<sequence length="74" mass="7691">MARGTAKRGALGTASRAALTASWIVSDDVDMDTGTLPARRTLPRTNQGLVLGAPKPSKGRRNIKLAHITVGGLP</sequence>
<dbReference type="EMBL" id="CADCUZ010000108">
    <property type="protein sequence ID" value="CAA9425992.1"/>
    <property type="molecule type" value="Genomic_DNA"/>
</dbReference>
<proteinExistence type="predicted"/>
<organism evidence="1">
    <name type="scientific">uncultured Rubrobacteraceae bacterium</name>
    <dbReference type="NCBI Taxonomy" id="349277"/>
    <lineage>
        <taxon>Bacteria</taxon>
        <taxon>Bacillati</taxon>
        <taxon>Actinomycetota</taxon>
        <taxon>Rubrobacteria</taxon>
        <taxon>Rubrobacterales</taxon>
        <taxon>Rubrobacteraceae</taxon>
        <taxon>environmental samples</taxon>
    </lineage>
</organism>
<name>A0A6J4PWA5_9ACTN</name>
<gene>
    <name evidence="1" type="ORF">AVDCRST_MAG55-2318</name>
</gene>
<protein>
    <submittedName>
        <fullName evidence="1">Uncharacterized protein</fullName>
    </submittedName>
</protein>
<evidence type="ECO:0000313" key="1">
    <source>
        <dbReference type="EMBL" id="CAA9425992.1"/>
    </source>
</evidence>
<accession>A0A6J4PWA5</accession>
<reference evidence="1" key="1">
    <citation type="submission" date="2020-02" db="EMBL/GenBank/DDBJ databases">
        <authorList>
            <person name="Meier V. D."/>
        </authorList>
    </citation>
    <scope>NUCLEOTIDE SEQUENCE</scope>
    <source>
        <strain evidence="1">AVDCRST_MAG55</strain>
    </source>
</reference>